<keyword evidence="3" id="KW-1185">Reference proteome</keyword>
<organism evidence="2 3">
    <name type="scientific">Reinekea blandensis MED297</name>
    <dbReference type="NCBI Taxonomy" id="314283"/>
    <lineage>
        <taxon>Bacteria</taxon>
        <taxon>Pseudomonadati</taxon>
        <taxon>Pseudomonadota</taxon>
        <taxon>Gammaproteobacteria</taxon>
        <taxon>Oceanospirillales</taxon>
        <taxon>Saccharospirillaceae</taxon>
        <taxon>Reinekea</taxon>
    </lineage>
</organism>
<evidence type="ECO:0000313" key="3">
    <source>
        <dbReference type="Proteomes" id="UP000005953"/>
    </source>
</evidence>
<dbReference type="AlphaFoldDB" id="A4BE52"/>
<reference evidence="2 3" key="1">
    <citation type="submission" date="2006-02" db="EMBL/GenBank/DDBJ databases">
        <authorList>
            <person name="Pinhassi J."/>
            <person name="Pedros-Alio C."/>
            <person name="Ferriera S."/>
            <person name="Johnson J."/>
            <person name="Kravitz S."/>
            <person name="Halpern A."/>
            <person name="Remington K."/>
            <person name="Beeson K."/>
            <person name="Tran B."/>
            <person name="Rogers Y.-H."/>
            <person name="Friedman R."/>
            <person name="Venter J.C."/>
        </authorList>
    </citation>
    <scope>NUCLEOTIDE SEQUENCE [LARGE SCALE GENOMIC DNA]</scope>
    <source>
        <strain evidence="2 3">MED297</strain>
    </source>
</reference>
<feature type="region of interest" description="Disordered" evidence="1">
    <location>
        <begin position="567"/>
        <end position="593"/>
    </location>
</feature>
<dbReference type="STRING" id="314283.MED297_12402"/>
<dbReference type="EMBL" id="AAOE01000009">
    <property type="protein sequence ID" value="EAR09530.1"/>
    <property type="molecule type" value="Genomic_DNA"/>
</dbReference>
<name>A4BE52_9GAMM</name>
<keyword evidence="2" id="KW-0251">Elongation factor</keyword>
<dbReference type="OrthoDB" id="5724405at2"/>
<sequence length="593" mass="66732">MQYRDQPYLNVPEQTQSTLTFCDPTARQLKTWVDSLPMANIGETSRQLYHAVIEFNQLKISDASRLELMDLIRGPIHFVCTQLNNRYLNQGVVLDDQQRKVANLAQALQTHLAIGYKIVIQHLLAQGNLKQKAPLAKAVHRTLHELIPAVLRSYQLYIQTPAGIWQEIHQLYQIASAFNLQSEIIRDPVENTALSIQQVYIKTLLLGACQPNQLLQRELSDVYENLGRWATFLDIDEVADEKSVLVINPEIDSSPQYRYLVKKSNLTDYLGINALPLVRLLHNDYKLLSSADRPRAPAIVPERFNLGLLEHLIQSWGGMKQRSFSRTTATGQVNIAVGLTATHYHIAGEIGFYSLLFGAATHSDNPFIGAVGSRFSASDTQAVRSQQDVWEDAFDANGHPRMAREDAIDFEAEKQESHPRFTGQLVNVSPRGYCIQWVDAAAPNLKTGEVIAIKEDQLQHWNLGVVRWIRQGKDIGTQMGVELLAPNSKPCGIRQLHKTGAHGDYLRALYIPEIKAIGQDASVLTPRLPFNVGNKVTINLEGREEKYQLTKRILATGIISQFQIRPVTQKSTQPERASSPADSDNFESLWRQL</sequence>
<feature type="compositionally biased region" description="Polar residues" evidence="1">
    <location>
        <begin position="567"/>
        <end position="582"/>
    </location>
</feature>
<gene>
    <name evidence="2" type="ORF">MED297_12402</name>
</gene>
<dbReference type="Proteomes" id="UP000005953">
    <property type="component" value="Unassembled WGS sequence"/>
</dbReference>
<dbReference type="GO" id="GO:0003746">
    <property type="term" value="F:translation elongation factor activity"/>
    <property type="evidence" value="ECO:0007669"/>
    <property type="project" value="UniProtKB-KW"/>
</dbReference>
<proteinExistence type="predicted"/>
<dbReference type="HOGENOM" id="CLU_031627_1_0_6"/>
<accession>A4BE52</accession>
<protein>
    <submittedName>
        <fullName evidence="2">GTPase-translation elongation factors</fullName>
    </submittedName>
</protein>
<evidence type="ECO:0000256" key="1">
    <source>
        <dbReference type="SAM" id="MobiDB-lite"/>
    </source>
</evidence>
<dbReference type="RefSeq" id="WP_008042213.1">
    <property type="nucleotide sequence ID" value="NZ_CH724149.1"/>
</dbReference>
<evidence type="ECO:0000313" key="2">
    <source>
        <dbReference type="EMBL" id="EAR09530.1"/>
    </source>
</evidence>
<keyword evidence="2" id="KW-0648">Protein biosynthesis</keyword>
<comment type="caution">
    <text evidence="2">The sequence shown here is derived from an EMBL/GenBank/DDBJ whole genome shotgun (WGS) entry which is preliminary data.</text>
</comment>